<accession>A1CN54</accession>
<sequence length="69" mass="7749">MPSTMIPVIVGVVDVRNRSTRIKDAKEPAHLMFEAIKIALFDAQYPQATPHILKSSFDAVSVVRTWTRP</sequence>
<dbReference type="HOGENOM" id="CLU_2775485_0_0_1"/>
<dbReference type="GO" id="GO:0016746">
    <property type="term" value="F:acyltransferase activity"/>
    <property type="evidence" value="ECO:0007669"/>
    <property type="project" value="InterPro"/>
</dbReference>
<proteinExistence type="predicted"/>
<evidence type="ECO:0000313" key="1">
    <source>
        <dbReference type="EMBL" id="EAW08991.1"/>
    </source>
</evidence>
<reference evidence="1 2" key="1">
    <citation type="journal article" date="2008" name="PLoS Genet.">
        <title>Genomic islands in the pathogenic filamentous fungus Aspergillus fumigatus.</title>
        <authorList>
            <person name="Fedorova N.D."/>
            <person name="Khaldi N."/>
            <person name="Joardar V.S."/>
            <person name="Maiti R."/>
            <person name="Amedeo P."/>
            <person name="Anderson M.J."/>
            <person name="Crabtree J."/>
            <person name="Silva J.C."/>
            <person name="Badger J.H."/>
            <person name="Albarraq A."/>
            <person name="Angiuoli S."/>
            <person name="Bussey H."/>
            <person name="Bowyer P."/>
            <person name="Cotty P.J."/>
            <person name="Dyer P.S."/>
            <person name="Egan A."/>
            <person name="Galens K."/>
            <person name="Fraser-Liggett C.M."/>
            <person name="Haas B.J."/>
            <person name="Inman J.M."/>
            <person name="Kent R."/>
            <person name="Lemieux S."/>
            <person name="Malavazi I."/>
            <person name="Orvis J."/>
            <person name="Roemer T."/>
            <person name="Ronning C.M."/>
            <person name="Sundaram J.P."/>
            <person name="Sutton G."/>
            <person name="Turner G."/>
            <person name="Venter J.C."/>
            <person name="White O.R."/>
            <person name="Whitty B.R."/>
            <person name="Youngman P."/>
            <person name="Wolfe K.H."/>
            <person name="Goldman G.H."/>
            <person name="Wortman J.R."/>
            <person name="Jiang B."/>
            <person name="Denning D.W."/>
            <person name="Nierman W.C."/>
        </authorList>
    </citation>
    <scope>NUCLEOTIDE SEQUENCE [LARGE SCALE GENOMIC DNA]</scope>
    <source>
        <strain evidence="2">ATCC 1007 / CBS 513.65 / DSM 816 / NCTC 3887 / NRRL 1</strain>
    </source>
</reference>
<dbReference type="OrthoDB" id="435240at2759"/>
<dbReference type="InterPro" id="IPR016039">
    <property type="entry name" value="Thiolase-like"/>
</dbReference>
<organism evidence="1 2">
    <name type="scientific">Aspergillus clavatus (strain ATCC 1007 / CBS 513.65 / DSM 816 / NCTC 3887 / NRRL 1 / QM 1276 / 107)</name>
    <dbReference type="NCBI Taxonomy" id="344612"/>
    <lineage>
        <taxon>Eukaryota</taxon>
        <taxon>Fungi</taxon>
        <taxon>Dikarya</taxon>
        <taxon>Ascomycota</taxon>
        <taxon>Pezizomycotina</taxon>
        <taxon>Eurotiomycetes</taxon>
        <taxon>Eurotiomycetidae</taxon>
        <taxon>Eurotiales</taxon>
        <taxon>Aspergillaceae</taxon>
        <taxon>Aspergillus</taxon>
        <taxon>Aspergillus subgen. Fumigati</taxon>
    </lineage>
</organism>
<dbReference type="Proteomes" id="UP000006701">
    <property type="component" value="Unassembled WGS sequence"/>
</dbReference>
<dbReference type="VEuPathDB" id="FungiDB:ACLA_099360"/>
<keyword evidence="2" id="KW-1185">Reference proteome</keyword>
<dbReference type="RefSeq" id="XP_001270417.1">
    <property type="nucleotide sequence ID" value="XM_001270416.1"/>
</dbReference>
<evidence type="ECO:0000313" key="2">
    <source>
        <dbReference type="Proteomes" id="UP000006701"/>
    </source>
</evidence>
<dbReference type="GeneID" id="4702222"/>
<protein>
    <submittedName>
        <fullName evidence="1">Uncharacterized protein</fullName>
    </submittedName>
</protein>
<dbReference type="Gene3D" id="3.40.47.10">
    <property type="match status" value="1"/>
</dbReference>
<dbReference type="EMBL" id="DS027058">
    <property type="protein sequence ID" value="EAW08991.1"/>
    <property type="molecule type" value="Genomic_DNA"/>
</dbReference>
<dbReference type="KEGG" id="act:ACLA_099360"/>
<dbReference type="STRING" id="344612.A1CN54"/>
<name>A1CN54_ASPCL</name>
<dbReference type="AlphaFoldDB" id="A1CN54"/>
<gene>
    <name evidence="1" type="ORF">ACLA_099360</name>
</gene>